<proteinExistence type="predicted"/>
<sequence>MYDALVTERSYRAALPKNEAFRILEEETDRDWWDRELVKRFIKIAKNLD</sequence>
<evidence type="ECO:0000313" key="1">
    <source>
        <dbReference type="EMBL" id="GFP22429.1"/>
    </source>
</evidence>
<dbReference type="EMBL" id="BLRV01000415">
    <property type="protein sequence ID" value="GFP22429.1"/>
    <property type="molecule type" value="Genomic_DNA"/>
</dbReference>
<dbReference type="AlphaFoldDB" id="A0A6V8NPV8"/>
<evidence type="ECO:0008006" key="3">
    <source>
        <dbReference type="Google" id="ProtNLM"/>
    </source>
</evidence>
<comment type="caution">
    <text evidence="1">The sequence shown here is derived from an EMBL/GenBank/DDBJ whole genome shotgun (WGS) entry which is preliminary data.</text>
</comment>
<dbReference type="Gene3D" id="1.10.3210.10">
    <property type="entry name" value="Hypothetical protein af1432"/>
    <property type="match status" value="1"/>
</dbReference>
<accession>A0A6V8NPV8</accession>
<evidence type="ECO:0000313" key="2">
    <source>
        <dbReference type="Proteomes" id="UP000580051"/>
    </source>
</evidence>
<reference evidence="1 2" key="1">
    <citation type="journal article" date="2020" name="Front. Microbiol.">
        <title>Single-cell genomics of novel Actinobacteria with the Wood-Ljungdahl pathway discovered in a serpentinizing system.</title>
        <authorList>
            <person name="Merino N."/>
            <person name="Kawai M."/>
            <person name="Boyd E.S."/>
            <person name="Colman D.R."/>
            <person name="McGlynn S.E."/>
            <person name="Nealson K.H."/>
            <person name="Kurokawa K."/>
            <person name="Hongoh Y."/>
        </authorList>
    </citation>
    <scope>NUCLEOTIDE SEQUENCE [LARGE SCALE GENOMIC DNA]</scope>
    <source>
        <strain evidence="1 2">S06</strain>
    </source>
</reference>
<organism evidence="1 2">
    <name type="scientific">Candidatus Hakubella thermalkaliphila</name>
    <dbReference type="NCBI Taxonomy" id="2754717"/>
    <lineage>
        <taxon>Bacteria</taxon>
        <taxon>Bacillati</taxon>
        <taxon>Actinomycetota</taxon>
        <taxon>Actinomycetota incertae sedis</taxon>
        <taxon>Candidatus Hakubellales</taxon>
        <taxon>Candidatus Hakubellaceae</taxon>
        <taxon>Candidatus Hakubella</taxon>
    </lineage>
</organism>
<dbReference type="RefSeq" id="WP_176227382.1">
    <property type="nucleotide sequence ID" value="NZ_BLRV01000415.1"/>
</dbReference>
<gene>
    <name evidence="1" type="ORF">HKBW3S06_01657</name>
</gene>
<protein>
    <recommendedName>
        <fullName evidence="3">HD-GYP domain-containing protein</fullName>
    </recommendedName>
</protein>
<dbReference type="Proteomes" id="UP000580051">
    <property type="component" value="Unassembled WGS sequence"/>
</dbReference>
<name>A0A6V8NPV8_9ACTN</name>